<evidence type="ECO:0000256" key="1">
    <source>
        <dbReference type="ARBA" id="ARBA00004123"/>
    </source>
</evidence>
<dbReference type="GO" id="GO:0003700">
    <property type="term" value="F:DNA-binding transcription factor activity"/>
    <property type="evidence" value="ECO:0007669"/>
    <property type="project" value="UniProtKB-UniRule"/>
</dbReference>
<name>A0A218XBJ8_PUNGR</name>
<gene>
    <name evidence="8" type="ORF">CDL15_Pgr002170</name>
    <name evidence="9" type="ORF">CRG98_044314</name>
</gene>
<accession>A0A218XBJ8</accession>
<keyword evidence="5 6" id="KW-0539">Nucleus</keyword>
<reference evidence="8" key="2">
    <citation type="submission" date="2017-06" db="EMBL/GenBank/DDBJ databases">
        <title>The pomegranate genome and the genomics of punicalagin biosynthesis.</title>
        <authorList>
            <person name="Xu C."/>
        </authorList>
    </citation>
    <scope>NUCLEOTIDE SEQUENCE [LARGE SCALE GENOMIC DNA]</scope>
    <source>
        <tissue evidence="8">Fresh leaf</tissue>
    </source>
</reference>
<comment type="subunit">
    <text evidence="6">Heterotrimer.</text>
</comment>
<dbReference type="EMBL" id="PGOL01005404">
    <property type="protein sequence ID" value="PKI35300.1"/>
    <property type="molecule type" value="Genomic_DNA"/>
</dbReference>
<reference evidence="9 11" key="3">
    <citation type="submission" date="2017-11" db="EMBL/GenBank/DDBJ databases">
        <title>De-novo sequencing of pomegranate (Punica granatum L.) genome.</title>
        <authorList>
            <person name="Akparov Z."/>
            <person name="Amiraslanov A."/>
            <person name="Hajiyeva S."/>
            <person name="Abbasov M."/>
            <person name="Kaur K."/>
            <person name="Hamwieh A."/>
            <person name="Solovyev V."/>
            <person name="Salamov A."/>
            <person name="Braich B."/>
            <person name="Kosarev P."/>
            <person name="Mahmoud A."/>
            <person name="Hajiyev E."/>
            <person name="Babayeva S."/>
            <person name="Izzatullayeva V."/>
            <person name="Mammadov A."/>
            <person name="Mammadov A."/>
            <person name="Sharifova S."/>
            <person name="Ojaghi J."/>
            <person name="Eynullazada K."/>
            <person name="Bayramov B."/>
            <person name="Abdulazimova A."/>
            <person name="Shahmuradov I."/>
        </authorList>
    </citation>
    <scope>NUCLEOTIDE SEQUENCE [LARGE SCALE GENOMIC DNA]</scope>
    <source>
        <strain evidence="9">AG2017</strain>
        <strain evidence="11">cv. AG2017</strain>
        <tissue evidence="9">Leaf</tissue>
    </source>
</reference>
<keyword evidence="11" id="KW-1185">Reference proteome</keyword>
<dbReference type="PANTHER" id="PTHR12632">
    <property type="entry name" value="TRANSCRIPTION FACTOR NF-Y ALPHA-RELATED"/>
    <property type="match status" value="1"/>
</dbReference>
<sequence>MTTEAVYFKEHEGIMHNSAGQLSSPLAPGLWWGAGYGAQSFQSNSSQLERTGCGDHFAASKQAEQGTKQSADKGSVTQSIFSGDGLKSHAALPEYCSRFEPGFSQPMICAKYPYVDPCYGVLSAHGPQLSGRIMLPLDLGTNDVPIFVNPKQYHAIMKSRERRAKAELKNKQNRVRKPYMHESRHLHAMRRPRGCGGRFLNTKNLPSCKGEADLEKDFKPPERPTGSQGSEVLQSDSGTLSSPRGANGSITSLSGSTEVTSNTYAREDLGRLSMNFLRPPLHFLPLNGMIDTGHSIVKPSTWVTAADDCRDL</sequence>
<evidence type="ECO:0000313" key="10">
    <source>
        <dbReference type="Proteomes" id="UP000197138"/>
    </source>
</evidence>
<keyword evidence="3 6" id="KW-0238">DNA-binding</keyword>
<organism evidence="8 10">
    <name type="scientific">Punica granatum</name>
    <name type="common">Pomegranate</name>
    <dbReference type="NCBI Taxonomy" id="22663"/>
    <lineage>
        <taxon>Eukaryota</taxon>
        <taxon>Viridiplantae</taxon>
        <taxon>Streptophyta</taxon>
        <taxon>Embryophyta</taxon>
        <taxon>Tracheophyta</taxon>
        <taxon>Spermatophyta</taxon>
        <taxon>Magnoliopsida</taxon>
        <taxon>eudicotyledons</taxon>
        <taxon>Gunneridae</taxon>
        <taxon>Pentapetalae</taxon>
        <taxon>rosids</taxon>
        <taxon>malvids</taxon>
        <taxon>Myrtales</taxon>
        <taxon>Lythraceae</taxon>
        <taxon>Punica</taxon>
    </lineage>
</organism>
<evidence type="ECO:0000256" key="6">
    <source>
        <dbReference type="RuleBase" id="RU367155"/>
    </source>
</evidence>
<dbReference type="OrthoDB" id="1097733at2759"/>
<evidence type="ECO:0000256" key="7">
    <source>
        <dbReference type="SAM" id="MobiDB-lite"/>
    </source>
</evidence>
<protein>
    <recommendedName>
        <fullName evidence="6">Nuclear transcription factor Y subunit</fullName>
    </recommendedName>
</protein>
<evidence type="ECO:0000256" key="5">
    <source>
        <dbReference type="ARBA" id="ARBA00023242"/>
    </source>
</evidence>
<comment type="subcellular location">
    <subcellularLocation>
        <location evidence="1 6">Nucleus</location>
    </subcellularLocation>
</comment>
<feature type="compositionally biased region" description="Polar residues" evidence="7">
    <location>
        <begin position="225"/>
        <end position="258"/>
    </location>
</feature>
<dbReference type="Proteomes" id="UP000233551">
    <property type="component" value="Unassembled WGS sequence"/>
</dbReference>
<dbReference type="Pfam" id="PF02045">
    <property type="entry name" value="CBFB_NFYA"/>
    <property type="match status" value="1"/>
</dbReference>
<dbReference type="AlphaFoldDB" id="A0A218XBJ8"/>
<evidence type="ECO:0000256" key="4">
    <source>
        <dbReference type="ARBA" id="ARBA00023163"/>
    </source>
</evidence>
<keyword evidence="2 6" id="KW-0805">Transcription regulation</keyword>
<reference evidence="10" key="1">
    <citation type="journal article" date="2017" name="Plant J.">
        <title>The pomegranate (Punica granatum L.) genome and the genomics of punicalagin biosynthesis.</title>
        <authorList>
            <person name="Qin G."/>
            <person name="Xu C."/>
            <person name="Ming R."/>
            <person name="Tang H."/>
            <person name="Guyot R."/>
            <person name="Kramer E.M."/>
            <person name="Hu Y."/>
            <person name="Yi X."/>
            <person name="Qi Y."/>
            <person name="Xu X."/>
            <person name="Gao Z."/>
            <person name="Pan H."/>
            <person name="Jian J."/>
            <person name="Tian Y."/>
            <person name="Yue Z."/>
            <person name="Xu Y."/>
        </authorList>
    </citation>
    <scope>NUCLEOTIDE SEQUENCE [LARGE SCALE GENOMIC DNA]</scope>
    <source>
        <strain evidence="10">cv. Dabenzi</strain>
    </source>
</reference>
<dbReference type="STRING" id="22663.A0A218XBJ8"/>
<dbReference type="GO" id="GO:0005634">
    <property type="term" value="C:nucleus"/>
    <property type="evidence" value="ECO:0007669"/>
    <property type="project" value="UniProtKB-SubCell"/>
</dbReference>
<dbReference type="GeneID" id="116209538"/>
<dbReference type="EMBL" id="MTKT01002011">
    <property type="protein sequence ID" value="OWM82595.1"/>
    <property type="molecule type" value="Genomic_DNA"/>
</dbReference>
<comment type="caution">
    <text evidence="8">The sequence shown here is derived from an EMBL/GenBank/DDBJ whole genome shotgun (WGS) entry which is preliminary data.</text>
</comment>
<dbReference type="PROSITE" id="PS51152">
    <property type="entry name" value="NFYA_HAP2_2"/>
    <property type="match status" value="1"/>
</dbReference>
<dbReference type="SMART" id="SM00521">
    <property type="entry name" value="CBF"/>
    <property type="match status" value="1"/>
</dbReference>
<evidence type="ECO:0000256" key="2">
    <source>
        <dbReference type="ARBA" id="ARBA00023015"/>
    </source>
</evidence>
<dbReference type="InterPro" id="IPR001289">
    <property type="entry name" value="NFYA"/>
</dbReference>
<evidence type="ECO:0000313" key="8">
    <source>
        <dbReference type="EMBL" id="OWM82595.1"/>
    </source>
</evidence>
<keyword evidence="4 6" id="KW-0804">Transcription</keyword>
<dbReference type="PRINTS" id="PR00616">
    <property type="entry name" value="CCAATSUBUNTB"/>
</dbReference>
<evidence type="ECO:0000313" key="11">
    <source>
        <dbReference type="Proteomes" id="UP000233551"/>
    </source>
</evidence>
<comment type="function">
    <text evidence="6">Component of the sequence-specific heterotrimeric transcription factor (NF-Y) which specifically recognizes a 5'-CCAAT-3' box motif found in the promoters of its target genes.</text>
</comment>
<evidence type="ECO:0000313" key="9">
    <source>
        <dbReference type="EMBL" id="PKI35300.1"/>
    </source>
</evidence>
<dbReference type="GO" id="GO:0003677">
    <property type="term" value="F:DNA binding"/>
    <property type="evidence" value="ECO:0007669"/>
    <property type="project" value="UniProtKB-KW"/>
</dbReference>
<dbReference type="Gene3D" id="6.10.250.2430">
    <property type="match status" value="1"/>
</dbReference>
<evidence type="ECO:0000256" key="3">
    <source>
        <dbReference type="ARBA" id="ARBA00023125"/>
    </source>
</evidence>
<comment type="similarity">
    <text evidence="6">Belongs to the NFYA/HAP2 subunit family.</text>
</comment>
<feature type="compositionally biased region" description="Basic and acidic residues" evidence="7">
    <location>
        <begin position="210"/>
        <end position="222"/>
    </location>
</feature>
<feature type="region of interest" description="Disordered" evidence="7">
    <location>
        <begin position="190"/>
        <end position="258"/>
    </location>
</feature>
<dbReference type="Proteomes" id="UP000197138">
    <property type="component" value="Unassembled WGS sequence"/>
</dbReference>
<proteinExistence type="inferred from homology"/>